<dbReference type="Pfam" id="PF09967">
    <property type="entry name" value="DUF2201"/>
    <property type="match status" value="1"/>
</dbReference>
<sequence length="420" mass="47631">MTDLNETAKQRLTKAVVNLLTTQRLSGEVLLEMPRTRNQDLDAPIGLAWQHNQLVLEYNDRQLNELTADQLGVRLQHEVLHAIWQHPLRYVSSTHPRRVALATDIAVNQYLKTPPQGTMTLADLEKLLQRPLAAHRDSRYYLRILTHLTPAEQGRIEKVWGKLDDNDQSEPQRSEKKAGKAQKAAASHQGWQTDQSVDNPDLQKARLKALLSKAWKSLSQKNRGRLPGEIQEELERLSNPEPLNWRQLLVRLLGRIPSGKQDTRARFNRRQPLRMELPGQIDRLNADIYAFVDNSGSMSDQEIAGVLTELQYLTVQLNSQVEIIPFDAKVHSEQATRLQPGKNVSYQRTGGGGTCFQAVFDWLQKQHVSRQQATVVILTDGWGESELAVHGYRNVLWLLSTESELSVKSPVMRSVKIGGI</sequence>
<organism evidence="4 5">
    <name type="scientific">Limosilactobacillus mucosae LM1</name>
    <dbReference type="NCBI Taxonomy" id="1130798"/>
    <lineage>
        <taxon>Bacteria</taxon>
        <taxon>Bacillati</taxon>
        <taxon>Bacillota</taxon>
        <taxon>Bacilli</taxon>
        <taxon>Lactobacillales</taxon>
        <taxon>Lactobacillaceae</taxon>
        <taxon>Limosilactobacillus</taxon>
    </lineage>
</organism>
<feature type="compositionally biased region" description="Polar residues" evidence="1">
    <location>
        <begin position="189"/>
        <end position="198"/>
    </location>
</feature>
<dbReference type="InterPro" id="IPR025154">
    <property type="entry name" value="Put_metallopeptidase_dom"/>
</dbReference>
<dbReference type="RefSeq" id="WP_006500834.1">
    <property type="nucleotide sequence ID" value="NZ_CP011013.1"/>
</dbReference>
<evidence type="ECO:0008006" key="6">
    <source>
        <dbReference type="Google" id="ProtNLM"/>
    </source>
</evidence>
<evidence type="ECO:0000259" key="3">
    <source>
        <dbReference type="Pfam" id="PF13203"/>
    </source>
</evidence>
<dbReference type="HOGENOM" id="CLU_035986_0_0_9"/>
<accession>A0A0D4CHY7</accession>
<name>A0A0D4CHY7_LIMMU</name>
<dbReference type="PANTHER" id="PTHR38730">
    <property type="entry name" value="SLL7028 PROTEIN"/>
    <property type="match status" value="1"/>
</dbReference>
<dbReference type="Proteomes" id="UP000003645">
    <property type="component" value="Chromosome"/>
</dbReference>
<evidence type="ECO:0000313" key="4">
    <source>
        <dbReference type="EMBL" id="AJT49674.1"/>
    </source>
</evidence>
<feature type="domain" description="Putative metallopeptidase" evidence="3">
    <location>
        <begin position="9"/>
        <end position="256"/>
    </location>
</feature>
<dbReference type="Gene3D" id="3.40.50.410">
    <property type="entry name" value="von Willebrand factor, type A domain"/>
    <property type="match status" value="1"/>
</dbReference>
<keyword evidence="5" id="KW-1185">Reference proteome</keyword>
<feature type="domain" description="VWA-like" evidence="2">
    <location>
        <begin position="290"/>
        <end position="406"/>
    </location>
</feature>
<dbReference type="AlphaFoldDB" id="A0A0D4CHY7"/>
<evidence type="ECO:0000256" key="1">
    <source>
        <dbReference type="SAM" id="MobiDB-lite"/>
    </source>
</evidence>
<dbReference type="InterPro" id="IPR018698">
    <property type="entry name" value="VWA-like_dom"/>
</dbReference>
<dbReference type="OrthoDB" id="9809307at2"/>
<dbReference type="STRING" id="1130798.LBLM1_00195"/>
<protein>
    <recommendedName>
        <fullName evidence="6">Peptidase</fullName>
    </recommendedName>
</protein>
<dbReference type="InterPro" id="IPR036465">
    <property type="entry name" value="vWFA_dom_sf"/>
</dbReference>
<feature type="region of interest" description="Disordered" evidence="1">
    <location>
        <begin position="163"/>
        <end position="199"/>
    </location>
</feature>
<gene>
    <name evidence="4" type="ORF">LBLM1_00195</name>
</gene>
<evidence type="ECO:0000259" key="2">
    <source>
        <dbReference type="Pfam" id="PF09967"/>
    </source>
</evidence>
<dbReference type="SUPFAM" id="SSF53300">
    <property type="entry name" value="vWA-like"/>
    <property type="match status" value="1"/>
</dbReference>
<dbReference type="KEGG" id="lmu:LBLM1_00195"/>
<dbReference type="PANTHER" id="PTHR38730:SF1">
    <property type="entry name" value="SLL7028 PROTEIN"/>
    <property type="match status" value="1"/>
</dbReference>
<evidence type="ECO:0000313" key="5">
    <source>
        <dbReference type="Proteomes" id="UP000003645"/>
    </source>
</evidence>
<reference evidence="4 5" key="1">
    <citation type="journal article" date="2012" name="J. Bacteriol.">
        <title>Genome sequence of Lactobacillus mucosae LM1, isolated from piglet feces.</title>
        <authorList>
            <person name="Lee J.H."/>
            <person name="Valeriano V.D."/>
            <person name="Shin Y.R."/>
            <person name="Chae J.P."/>
            <person name="Kim G.B."/>
            <person name="Ham J.S."/>
            <person name="Chun J."/>
            <person name="Kang D.K."/>
        </authorList>
    </citation>
    <scope>NUCLEOTIDE SEQUENCE [LARGE SCALE GENOMIC DNA]</scope>
    <source>
        <strain evidence="4 5">LM1</strain>
    </source>
</reference>
<dbReference type="EMBL" id="CP011013">
    <property type="protein sequence ID" value="AJT49674.1"/>
    <property type="molecule type" value="Genomic_DNA"/>
</dbReference>
<proteinExistence type="predicted"/>
<dbReference type="Pfam" id="PF13203">
    <property type="entry name" value="DUF2201_N"/>
    <property type="match status" value="1"/>
</dbReference>
<feature type="compositionally biased region" description="Basic and acidic residues" evidence="1">
    <location>
        <begin position="163"/>
        <end position="178"/>
    </location>
</feature>